<sequence length="165" mass="18328">MTPVQFVPVSFLEKSSFTVLMVSEDEGDTKAKLIDGDYKTFWNSKWWGCTFPCYFSIDLSEKTAMSGVSLAFRDYTPSSGHPGKFNIYVADSWDGSDAATTWTKVLSDGTVELKSGSGVKKGSSLEFTFQFSNVVYGKIIKYEVTEPGKDTDFASMVEFTPLFDN</sequence>
<evidence type="ECO:0000313" key="1">
    <source>
        <dbReference type="EMBL" id="QZE14868.1"/>
    </source>
</evidence>
<accession>A0AC61NGV7</accession>
<name>A0AC61NGV7_9BACT</name>
<protein>
    <submittedName>
        <fullName evidence="1">Discoidin domain-containing protein</fullName>
    </submittedName>
</protein>
<dbReference type="EMBL" id="CP081303">
    <property type="protein sequence ID" value="QZE14868.1"/>
    <property type="molecule type" value="Genomic_DNA"/>
</dbReference>
<organism evidence="1 2">
    <name type="scientific">Halosquirtibacter laminarini</name>
    <dbReference type="NCBI Taxonomy" id="3374600"/>
    <lineage>
        <taxon>Bacteria</taxon>
        <taxon>Pseudomonadati</taxon>
        <taxon>Bacteroidota</taxon>
        <taxon>Bacteroidia</taxon>
        <taxon>Marinilabiliales</taxon>
        <taxon>Prolixibacteraceae</taxon>
        <taxon>Halosquirtibacter</taxon>
    </lineage>
</organism>
<dbReference type="Proteomes" id="UP000826212">
    <property type="component" value="Chromosome"/>
</dbReference>
<gene>
    <name evidence="1" type="ORF">K4L44_03130</name>
</gene>
<keyword evidence="2" id="KW-1185">Reference proteome</keyword>
<evidence type="ECO:0000313" key="2">
    <source>
        <dbReference type="Proteomes" id="UP000826212"/>
    </source>
</evidence>
<proteinExistence type="predicted"/>
<reference evidence="1" key="1">
    <citation type="submission" date="2021-08" db="EMBL/GenBank/DDBJ databases">
        <title>Novel anaerobic bacterium isolated from sea squirt in East Sea, Republic of Korea.</title>
        <authorList>
            <person name="Nguyen T.H."/>
            <person name="Li Z."/>
            <person name="Lee Y.-J."/>
            <person name="Ko J."/>
            <person name="Kim S.-G."/>
        </authorList>
    </citation>
    <scope>NUCLEOTIDE SEQUENCE</scope>
    <source>
        <strain evidence="1">KCTC 25031</strain>
    </source>
</reference>